<dbReference type="EMBL" id="BAAANH010000002">
    <property type="protein sequence ID" value="GAA1755048.1"/>
    <property type="molecule type" value="Genomic_DNA"/>
</dbReference>
<sequence length="148" mass="16866">MTYEIRPVADDDFFGWMPLFEAYCRFYESELDDAKALTVWTWLRDEHDPLEAVLAIDGEGRPVGLAHFRVVPDSLLATRAVYLDDLFVDPEHRGDGAGRTLIEYVHARAAEHGTGGVRWITAADNTEAQQLYDVIARRTSWITYEMDA</sequence>
<evidence type="ECO:0000256" key="1">
    <source>
        <dbReference type="ARBA" id="ARBA00022679"/>
    </source>
</evidence>
<dbReference type="InterPro" id="IPR000182">
    <property type="entry name" value="GNAT_dom"/>
</dbReference>
<keyword evidence="2" id="KW-0012">Acyltransferase</keyword>
<feature type="domain" description="N-acetyltransferase" evidence="3">
    <location>
        <begin position="3"/>
        <end position="148"/>
    </location>
</feature>
<dbReference type="PANTHER" id="PTHR43877">
    <property type="entry name" value="AMINOALKYLPHOSPHONATE N-ACETYLTRANSFERASE-RELATED-RELATED"/>
    <property type="match status" value="1"/>
</dbReference>
<dbReference type="RefSeq" id="WP_232497219.1">
    <property type="nucleotide sequence ID" value="NZ_BAAANH010000002.1"/>
</dbReference>
<protein>
    <submittedName>
        <fullName evidence="4">GNAT family N-acetyltransferase</fullName>
    </submittedName>
</protein>
<keyword evidence="5" id="KW-1185">Reference proteome</keyword>
<evidence type="ECO:0000313" key="4">
    <source>
        <dbReference type="EMBL" id="GAA1755048.1"/>
    </source>
</evidence>
<organism evidence="4 5">
    <name type="scientific">Agromyces humatus</name>
    <dbReference type="NCBI Taxonomy" id="279573"/>
    <lineage>
        <taxon>Bacteria</taxon>
        <taxon>Bacillati</taxon>
        <taxon>Actinomycetota</taxon>
        <taxon>Actinomycetes</taxon>
        <taxon>Micrococcales</taxon>
        <taxon>Microbacteriaceae</taxon>
        <taxon>Agromyces</taxon>
    </lineage>
</organism>
<evidence type="ECO:0000313" key="5">
    <source>
        <dbReference type="Proteomes" id="UP001500506"/>
    </source>
</evidence>
<proteinExistence type="predicted"/>
<evidence type="ECO:0000256" key="2">
    <source>
        <dbReference type="ARBA" id="ARBA00023315"/>
    </source>
</evidence>
<reference evidence="4 5" key="1">
    <citation type="journal article" date="2019" name="Int. J. Syst. Evol. Microbiol.">
        <title>The Global Catalogue of Microorganisms (GCM) 10K type strain sequencing project: providing services to taxonomists for standard genome sequencing and annotation.</title>
        <authorList>
            <consortium name="The Broad Institute Genomics Platform"/>
            <consortium name="The Broad Institute Genome Sequencing Center for Infectious Disease"/>
            <person name="Wu L."/>
            <person name="Ma J."/>
        </authorList>
    </citation>
    <scope>NUCLEOTIDE SEQUENCE [LARGE SCALE GENOMIC DNA]</scope>
    <source>
        <strain evidence="4 5">JCM 14319</strain>
    </source>
</reference>
<keyword evidence="1" id="KW-0808">Transferase</keyword>
<dbReference type="PROSITE" id="PS51186">
    <property type="entry name" value="GNAT"/>
    <property type="match status" value="1"/>
</dbReference>
<dbReference type="InterPro" id="IPR050832">
    <property type="entry name" value="Bact_Acetyltransf"/>
</dbReference>
<dbReference type="SUPFAM" id="SSF55729">
    <property type="entry name" value="Acyl-CoA N-acyltransferases (Nat)"/>
    <property type="match status" value="1"/>
</dbReference>
<dbReference type="CDD" id="cd04301">
    <property type="entry name" value="NAT_SF"/>
    <property type="match status" value="1"/>
</dbReference>
<dbReference type="Pfam" id="PF00583">
    <property type="entry name" value="Acetyltransf_1"/>
    <property type="match status" value="1"/>
</dbReference>
<gene>
    <name evidence="4" type="ORF">GCM10009747_11400</name>
</gene>
<evidence type="ECO:0000259" key="3">
    <source>
        <dbReference type="PROSITE" id="PS51186"/>
    </source>
</evidence>
<dbReference type="InterPro" id="IPR016181">
    <property type="entry name" value="Acyl_CoA_acyltransferase"/>
</dbReference>
<dbReference type="Proteomes" id="UP001500506">
    <property type="component" value="Unassembled WGS sequence"/>
</dbReference>
<dbReference type="Gene3D" id="3.40.630.30">
    <property type="match status" value="1"/>
</dbReference>
<name>A0ABN2KFW8_9MICO</name>
<accession>A0ABN2KFW8</accession>
<comment type="caution">
    <text evidence="4">The sequence shown here is derived from an EMBL/GenBank/DDBJ whole genome shotgun (WGS) entry which is preliminary data.</text>
</comment>